<dbReference type="Pfam" id="PF26241">
    <property type="entry name" value="Cas_Csc1"/>
    <property type="match status" value="1"/>
</dbReference>
<dbReference type="KEGG" id="aman:B6F84_13755"/>
<dbReference type="OrthoDB" id="36287at2157"/>
<accession>A0A1W6K368</accession>
<keyword evidence="2" id="KW-1185">Reference proteome</keyword>
<organism evidence="1 2">
    <name type="scientific">Acidianus manzaensis</name>
    <dbReference type="NCBI Taxonomy" id="282676"/>
    <lineage>
        <taxon>Archaea</taxon>
        <taxon>Thermoproteota</taxon>
        <taxon>Thermoprotei</taxon>
        <taxon>Sulfolobales</taxon>
        <taxon>Sulfolobaceae</taxon>
        <taxon>Acidianus</taxon>
    </lineage>
</organism>
<proteinExistence type="predicted"/>
<dbReference type="Proteomes" id="UP000193404">
    <property type="component" value="Chromosome"/>
</dbReference>
<dbReference type="EMBL" id="CP020477">
    <property type="protein sequence ID" value="ARM76978.1"/>
    <property type="molecule type" value="Genomic_DNA"/>
</dbReference>
<protein>
    <submittedName>
        <fullName evidence="1">Type I-D CRISPR-associated protein Csc1</fullName>
    </submittedName>
</protein>
<dbReference type="RefSeq" id="WP_148692771.1">
    <property type="nucleotide sequence ID" value="NZ_CP020477.1"/>
</dbReference>
<dbReference type="AlphaFoldDB" id="A0A1W6K368"/>
<reference evidence="1 2" key="1">
    <citation type="submission" date="2017-03" db="EMBL/GenBank/DDBJ databases">
        <title>Sulfur activation and transportation mechanism of thermophilic Archaea Acidianus manzaensis YN-25.</title>
        <authorList>
            <person name="Ma Y."/>
            <person name="Yang Y."/>
            <person name="Xia J."/>
        </authorList>
    </citation>
    <scope>NUCLEOTIDE SEQUENCE [LARGE SCALE GENOMIC DNA]</scope>
    <source>
        <strain evidence="1 2">YN-25</strain>
    </source>
</reference>
<dbReference type="InterPro" id="IPR017576">
    <property type="entry name" value="CRISPR-assoc_prot_Csc1"/>
</dbReference>
<evidence type="ECO:0000313" key="2">
    <source>
        <dbReference type="Proteomes" id="UP000193404"/>
    </source>
</evidence>
<name>A0A1W6K368_9CREN</name>
<dbReference type="STRING" id="282676.B6F84_13755"/>
<gene>
    <name evidence="1" type="ORF">B6F84_13755</name>
</gene>
<sequence length="261" mass="29892">MKIYEAELTLEGFLIFSTEVKPMITSYSSMGSYITPSPYIHNYPVMYGLLGMPSEAYFVIPSLHKADYELKGKKSGGNSLLRYTTVKREIEKFAKKEEQSLYSFPLVPKKIIVNSFLLSSESWSYALPTRKPTKNVFPRLTSYSAFSPGSRFMTYIVTSDDYPKSKLPRWIRIGKKRWGILQIYYNEVEIKDIKESTEECASSIPVNDIDTEKFGYEIKNFAKVLETSSLKEGKIGWAITDKCLKIKGEIENKRVSITLPL</sequence>
<evidence type="ECO:0000313" key="1">
    <source>
        <dbReference type="EMBL" id="ARM76978.1"/>
    </source>
</evidence>
<dbReference type="GeneID" id="41592005"/>